<gene>
    <name evidence="1" type="ORF">EA472_08255</name>
</gene>
<organism evidence="1 2">
    <name type="scientific">Natrarchaeobius chitinivorans</name>
    <dbReference type="NCBI Taxonomy" id="1679083"/>
    <lineage>
        <taxon>Archaea</taxon>
        <taxon>Methanobacteriati</taxon>
        <taxon>Methanobacteriota</taxon>
        <taxon>Stenosarchaea group</taxon>
        <taxon>Halobacteria</taxon>
        <taxon>Halobacteriales</taxon>
        <taxon>Natrialbaceae</taxon>
        <taxon>Natrarchaeobius</taxon>
    </lineage>
</organism>
<comment type="caution">
    <text evidence="1">The sequence shown here is derived from an EMBL/GenBank/DDBJ whole genome shotgun (WGS) entry which is preliminary data.</text>
</comment>
<proteinExistence type="predicted"/>
<dbReference type="EMBL" id="REFZ01000004">
    <property type="protein sequence ID" value="RQH01424.1"/>
    <property type="molecule type" value="Genomic_DNA"/>
</dbReference>
<dbReference type="AlphaFoldDB" id="A0A3N6MC24"/>
<name>A0A3N6MC24_NATCH</name>
<dbReference type="Proteomes" id="UP000281431">
    <property type="component" value="Unassembled WGS sequence"/>
</dbReference>
<protein>
    <submittedName>
        <fullName evidence="1">Uncharacterized protein</fullName>
    </submittedName>
</protein>
<sequence length="70" mass="7620">MDRVGDRHPPLTVAVAVGFSPPVGFGARSFGVSFDCFNNGVSYDRSTIALKLNSERPYDEADASTHVDRF</sequence>
<evidence type="ECO:0000313" key="2">
    <source>
        <dbReference type="Proteomes" id="UP000281431"/>
    </source>
</evidence>
<accession>A0A3N6MC24</accession>
<reference evidence="1 2" key="1">
    <citation type="submission" date="2018-10" db="EMBL/GenBank/DDBJ databases">
        <title>Natrarchaeobius chitinivorans gen. nov., sp. nov., and Natrarchaeobius haloalkaliphilus sp. nov., alkaliphilic, chitin-utilizing haloarchaea from hypersaline alkaline lakes.</title>
        <authorList>
            <person name="Sorokin D.Y."/>
            <person name="Elcheninov A.G."/>
            <person name="Kostrikina N.A."/>
            <person name="Bale N.J."/>
            <person name="Sinninghe Damste J.S."/>
            <person name="Khijniak T.V."/>
            <person name="Kublanov I.V."/>
            <person name="Toshchakov S.V."/>
        </authorList>
    </citation>
    <scope>NUCLEOTIDE SEQUENCE [LARGE SCALE GENOMIC DNA]</scope>
    <source>
        <strain evidence="1 2">AArcht7</strain>
    </source>
</reference>
<keyword evidence="2" id="KW-1185">Reference proteome</keyword>
<evidence type="ECO:0000313" key="1">
    <source>
        <dbReference type="EMBL" id="RQH01424.1"/>
    </source>
</evidence>